<dbReference type="InterPro" id="IPR058163">
    <property type="entry name" value="LysR-type_TF_proteobact-type"/>
</dbReference>
<keyword evidence="3" id="KW-0238">DNA-binding</keyword>
<evidence type="ECO:0000256" key="3">
    <source>
        <dbReference type="ARBA" id="ARBA00023125"/>
    </source>
</evidence>
<dbReference type="Pfam" id="PF03466">
    <property type="entry name" value="LysR_substrate"/>
    <property type="match status" value="1"/>
</dbReference>
<dbReference type="InterPro" id="IPR036390">
    <property type="entry name" value="WH_DNA-bd_sf"/>
</dbReference>
<organism evidence="6 7">
    <name type="scientific">Microvirga terrae</name>
    <dbReference type="NCBI Taxonomy" id="2740529"/>
    <lineage>
        <taxon>Bacteria</taxon>
        <taxon>Pseudomonadati</taxon>
        <taxon>Pseudomonadota</taxon>
        <taxon>Alphaproteobacteria</taxon>
        <taxon>Hyphomicrobiales</taxon>
        <taxon>Methylobacteriaceae</taxon>
        <taxon>Microvirga</taxon>
    </lineage>
</organism>
<gene>
    <name evidence="6" type="primary">gcvA</name>
    <name evidence="6" type="ORF">HPT29_000855</name>
</gene>
<evidence type="ECO:0000259" key="5">
    <source>
        <dbReference type="PROSITE" id="PS50931"/>
    </source>
</evidence>
<dbReference type="CDD" id="cd08432">
    <property type="entry name" value="PBP2_GcdR_TrpI_HvrB_AmpR_like"/>
    <property type="match status" value="1"/>
</dbReference>
<evidence type="ECO:0000256" key="1">
    <source>
        <dbReference type="ARBA" id="ARBA00009437"/>
    </source>
</evidence>
<evidence type="ECO:0000313" key="7">
    <source>
        <dbReference type="Proteomes" id="UP001017257"/>
    </source>
</evidence>
<dbReference type="Pfam" id="PF00126">
    <property type="entry name" value="HTH_1"/>
    <property type="match status" value="1"/>
</dbReference>
<dbReference type="RefSeq" id="WP_173948778.1">
    <property type="nucleotide sequence ID" value="NZ_CP102845.1"/>
</dbReference>
<name>A0ABY5RR51_9HYPH</name>
<dbReference type="PANTHER" id="PTHR30537">
    <property type="entry name" value="HTH-TYPE TRANSCRIPTIONAL REGULATOR"/>
    <property type="match status" value="1"/>
</dbReference>
<dbReference type="NCBIfam" id="NF008352">
    <property type="entry name" value="PRK11139.1"/>
    <property type="match status" value="1"/>
</dbReference>
<dbReference type="EMBL" id="CP102845">
    <property type="protein sequence ID" value="UVF19741.1"/>
    <property type="molecule type" value="Genomic_DNA"/>
</dbReference>
<dbReference type="InterPro" id="IPR005119">
    <property type="entry name" value="LysR_subst-bd"/>
</dbReference>
<evidence type="ECO:0000313" key="6">
    <source>
        <dbReference type="EMBL" id="UVF19741.1"/>
    </source>
</evidence>
<dbReference type="PANTHER" id="PTHR30537:SF26">
    <property type="entry name" value="GLYCINE CLEAVAGE SYSTEM TRANSCRIPTIONAL ACTIVATOR"/>
    <property type="match status" value="1"/>
</dbReference>
<dbReference type="Gene3D" id="3.40.190.10">
    <property type="entry name" value="Periplasmic binding protein-like II"/>
    <property type="match status" value="2"/>
</dbReference>
<feature type="domain" description="HTH lysR-type" evidence="5">
    <location>
        <begin position="7"/>
        <end position="65"/>
    </location>
</feature>
<dbReference type="Gene3D" id="1.10.10.10">
    <property type="entry name" value="Winged helix-like DNA-binding domain superfamily/Winged helix DNA-binding domain"/>
    <property type="match status" value="1"/>
</dbReference>
<dbReference type="InterPro" id="IPR036388">
    <property type="entry name" value="WH-like_DNA-bd_sf"/>
</dbReference>
<dbReference type="Proteomes" id="UP001017257">
    <property type="component" value="Chromosome"/>
</dbReference>
<sequence>MSRRRLPPLNALRAFEAASRHLNFEKAGDEIAVTASAVGQQVKALEAWLGRPLFVRHPSRGVALTPLGEAYATSLSDILDRLDHATAQALRPEASHVITVSAMPSLASNWLIPRLGSFQARYPDFDVRVSVSMQLTDFAREDVDIAIRFGQGAYPGLRTDLLMDEYFFAVCSAGLLGDPERPLREPADLRRHTLIHEAVGAVPDYTTWDRWLAALGVTGVDTSRGPRFTHTYLCLQAAASGQGVALATNVLIGDYLQAGRLVQPFPQQVKGAYQYYVVCPEATADRPALAAFRAWLMEEAKASGVEATRG</sequence>
<keyword evidence="4" id="KW-0804">Transcription</keyword>
<comment type="similarity">
    <text evidence="1">Belongs to the LysR transcriptional regulatory family.</text>
</comment>
<dbReference type="InterPro" id="IPR000847">
    <property type="entry name" value="LysR_HTH_N"/>
</dbReference>
<dbReference type="PROSITE" id="PS50931">
    <property type="entry name" value="HTH_LYSR"/>
    <property type="match status" value="1"/>
</dbReference>
<keyword evidence="2" id="KW-0805">Transcription regulation</keyword>
<evidence type="ECO:0000256" key="4">
    <source>
        <dbReference type="ARBA" id="ARBA00023163"/>
    </source>
</evidence>
<protein>
    <submittedName>
        <fullName evidence="6">Transcriptional regulator GcvA</fullName>
    </submittedName>
</protein>
<proteinExistence type="inferred from homology"/>
<dbReference type="SUPFAM" id="SSF46785">
    <property type="entry name" value="Winged helix' DNA-binding domain"/>
    <property type="match status" value="1"/>
</dbReference>
<reference evidence="6" key="1">
    <citation type="submission" date="2022-08" db="EMBL/GenBank/DDBJ databases">
        <title>Microvirga terrae sp. nov., isolated from soil.</title>
        <authorList>
            <person name="Kim K.H."/>
            <person name="Seo Y.L."/>
            <person name="Kim J.M."/>
            <person name="Lee J.K."/>
            <person name="Han D.M."/>
            <person name="Jeon C.O."/>
        </authorList>
    </citation>
    <scope>NUCLEOTIDE SEQUENCE</scope>
    <source>
        <strain evidence="6">R24</strain>
    </source>
</reference>
<accession>A0ABY5RR51</accession>
<dbReference type="SUPFAM" id="SSF53850">
    <property type="entry name" value="Periplasmic binding protein-like II"/>
    <property type="match status" value="1"/>
</dbReference>
<evidence type="ECO:0000256" key="2">
    <source>
        <dbReference type="ARBA" id="ARBA00023015"/>
    </source>
</evidence>
<keyword evidence="7" id="KW-1185">Reference proteome</keyword>